<dbReference type="Pfam" id="PF18944">
    <property type="entry name" value="DUF5691"/>
    <property type="match status" value="1"/>
</dbReference>
<dbReference type="InterPro" id="IPR043746">
    <property type="entry name" value="DUF5691"/>
</dbReference>
<evidence type="ECO:0000313" key="1">
    <source>
        <dbReference type="EMBL" id="MEK8030332.1"/>
    </source>
</evidence>
<proteinExistence type="predicted"/>
<gene>
    <name evidence="1" type="ORF">AACH06_05800</name>
</gene>
<comment type="caution">
    <text evidence="1">The sequence shown here is derived from an EMBL/GenBank/DDBJ whole genome shotgun (WGS) entry which is preliminary data.</text>
</comment>
<reference evidence="1 2" key="1">
    <citation type="submission" date="2024-04" db="EMBL/GenBank/DDBJ databases">
        <title>Novel species of the genus Ideonella isolated from streams.</title>
        <authorList>
            <person name="Lu H."/>
        </authorList>
    </citation>
    <scope>NUCLEOTIDE SEQUENCE [LARGE SCALE GENOMIC DNA]</scope>
    <source>
        <strain evidence="1 2">DXS29W</strain>
    </source>
</reference>
<accession>A0ABU9BN88</accession>
<sequence length="519" mass="57023">MSSLWTALLPTAMVGTDRQPSPMPVWPGDMGRLVAQATEEGEPPANALRAAAVLAVCSLAGAQGQRWTAPLPAAAAEDTLPALSDPSLLRLIGWAFSEGPARLHAAICLGLARAGHRLPDTLLPQALELGRRSLAFRPALVEVLGERGLWLAAQRDDWRYAAGVSAAETQDARWTDGTIEQRRAFLSAERAADPAAARERLSAVLGELPAKERAELAGALAVSLGPDDEPLLDQLRNDRSREVRQVALGLLLRLPEAQHPRRAGERLAQLMRHERVLLRKRWQIDAPTEAAADWKSDQLDAARPTHESLGERAWWLYQLVRQVPLGWWTTHTGLQAAELVEWAGGTDWAEALFRAWRDVLFAAPDVAWCEALLDAWPQKLLRDDPSTVLALLPTERRERYWRQQLQTGSIDLAHLVSRMLAACAVDDTLSVELSHEVARAVRLRAEPGALNTGALRQDWHLLQQLPDLGAVLHVDALAPLADLPRPPDETPSYANHVHALTQVVALRRALHLFVSANTP</sequence>
<organism evidence="1 2">
    <name type="scientific">Ideonella lacteola</name>
    <dbReference type="NCBI Taxonomy" id="2984193"/>
    <lineage>
        <taxon>Bacteria</taxon>
        <taxon>Pseudomonadati</taxon>
        <taxon>Pseudomonadota</taxon>
        <taxon>Betaproteobacteria</taxon>
        <taxon>Burkholderiales</taxon>
        <taxon>Sphaerotilaceae</taxon>
        <taxon>Ideonella</taxon>
    </lineage>
</organism>
<evidence type="ECO:0000313" key="2">
    <source>
        <dbReference type="Proteomes" id="UP001371218"/>
    </source>
</evidence>
<dbReference type="EMBL" id="JBBUTG010000003">
    <property type="protein sequence ID" value="MEK8030332.1"/>
    <property type="molecule type" value="Genomic_DNA"/>
</dbReference>
<name>A0ABU9BN88_9BURK</name>
<keyword evidence="2" id="KW-1185">Reference proteome</keyword>
<dbReference type="RefSeq" id="WP_341424699.1">
    <property type="nucleotide sequence ID" value="NZ_JBBUTG010000003.1"/>
</dbReference>
<dbReference type="Proteomes" id="UP001371218">
    <property type="component" value="Unassembled WGS sequence"/>
</dbReference>
<protein>
    <submittedName>
        <fullName evidence="1">DUF5691 domain-containing protein</fullName>
    </submittedName>
</protein>